<feature type="coiled-coil region" evidence="1">
    <location>
        <begin position="1623"/>
        <end position="1700"/>
    </location>
</feature>
<feature type="region of interest" description="Disordered" evidence="2">
    <location>
        <begin position="1487"/>
        <end position="1510"/>
    </location>
</feature>
<keyword evidence="1" id="KW-0175">Coiled coil</keyword>
<dbReference type="PANTHER" id="PTHR23159:SF31">
    <property type="entry name" value="CENTROSOME-ASSOCIATED PROTEIN CEP250 ISOFORM X1"/>
    <property type="match status" value="1"/>
</dbReference>
<feature type="compositionally biased region" description="Polar residues" evidence="2">
    <location>
        <begin position="1102"/>
        <end position="1115"/>
    </location>
</feature>
<feature type="coiled-coil region" evidence="1">
    <location>
        <begin position="1793"/>
        <end position="1827"/>
    </location>
</feature>
<sequence length="3111" mass="356161">MESSYYGVDSKLVAYQERDDVNKFVRKVMALPLLPPEHFRPAFEQLVFRVSDRPVLLDLLSYVEDTWINSTIWPIPSWPVYNKAIRTNNDCEGWHTRMNVDRAQGRVNVNFYLLLGLLRKEADLLPLQKKCPVNTWYTPQQFYLYSIPEETRHNDEDSGYTSKNQTESLPTTGSVPDIAAAESSSSSSENIKSISTDQKDSKSVKMQKDSRQGDLDETVVAGSLPASPSTPPSSRAELSPLVTSTPKQSREFSKESNTKSTERKDNEQAQGLIGSSISQSTESDKRDATKLEGSATSTGGSGIQSIKNLLSLGARPKSPKVSRWAALKKQETSQSSRSSLWQHVVNSSIINIHDIGSGVDGAPARKAEPKPKPLWKFNRPADVGSSNEVEAAENDSEAANAERKGESRESISEPSSPEIPPEKEQAMEMSDMEKLSEVLTEKGDIKDIVGERPSTQLPSEKELVRKASDKEKSLEEVSKELGNANETPEIFKEAIDKNEKNDYLKNPVFISNQETEQSKEAIFDLNQDESNEISFEVPEALKTYIDPLCTEWQDPNNRKMIYKLAVQKYYSDTGTKFESADACLLKPTKQLLKATYSRRSSLKGGAIPGDLLKTMLKEKAAVELADRRHSCNEETWKQNRPETGYLKRKTMSEDGVGLSGSGLGNKDDSLKRSHLEKETAEFSHRTPGYGAYSFHNLSRLIIPEMEEDEANIAMSVRRKSDLDISSHHNWKPPKLALEDSFKRSHKSLPSVIKNKTKHFLKKYDNENAENQKMMGEKNPPDNCDQDLSKETISSKLPEALEQWNHPQREKESTGIESSSIASSKELTVSENHGEDSDVDQQVQQTTVVKADLQERKMRSVTEIQREGYGEVDFNSPTLVLENLKINTSTEGEDNKEALETKNPNNEKKGPSALLINSTMTEGSKSRGISPTAEPENEEGVDTTDAIDNSPKLATKNPDIESIKLLLQTTLDQQSALLQKQSLVSAIILQSLQKGNLKEEDLSTLVSLHEAGEINLEKSTPKNIMMIQPKEGEPNTKIQSGKKSLDGKLVNRAQGHKHKDHSLPSEVLKRKLEKVIKEKVPLDKTERTESPNSSIDKGYESGVDTSAHTENNTLDQDQLEERESRRFCFANREETEECNDTRDLIKRLNPSSVLVESISDEELEVFTPSSSSFSKSYSDRKLRGFSERSSSHLDDYDEELISFYSHEDFDVKKKVSGQSKDIYEMGSNMQLCNFHVQPSNNSLKVQETSHLSYNKYKTEYTAREINTEPGAIIYKLNNPNTVPAKDVRFKDSPLFLRNSDDFPSELSDRVSSVASFPHINSLEVTANQSYQALSDDGSQEESEELINLPPKRVTSIRDFLKLLYSRDPEFIRQSLSSADCEYTTLKQLLHAFSSLTTDGSANDVAESPRKRSLPSVSPRSMTPEARSWLMEKEVLENQTRKLQMEVSSLHTENKILKERLNRAQVTVENLEEKLSSNRDEVDSVYHTLQQQQMEAERKASDEKSEEHSHLQSQIEKLYQENYQLKSEVLKFEKHLDAAEKASSQIKLSAEKAKTLEAYKMEVLTLREEVGKVKALLEQSENHLHEEEVRSKGLNQQVIKLTEMKNLLQQQLDRGGGGTVSEKQIKSLEKRLKITEERLHQERADRANNLSEVEDKLLTENARLQAVEKELNRQLQREKDKNRNLDNKVKDTREEVERLRLALPFDETTLTSAKSEEYDIPYSIHSNQRHENKKTPDYKYVMGQVEQQSGLTIGQEKEVICHLWSSRETTYQQLRHLQYILQDLNLPDNDFSAGLKQLRDLKSQYETKLQQTEEKLRDSQSQLATFETTYREQLNTLVKERHDSFARLKTTEDLLEALRGENEILKAGVGGSVSTKNSNAQNNNTDALHLEIKNLENQLHRLQTRNQVLEGEVHTLRVQLEGREKALEEAQSEADLANRRLDNTDTVQWKQDRIDQLLAENQNLLTEIRILREKNGYLTDEKKRSDTNVANCQREINVLKSRQKEGKAGDLADNKYVQSLQEELQQKEVQLSLSNRDLQSLESELQQTRHAMYSEQAQIANLQAQVDSLRDQLEQKNSILDTVGGSESDSQSHYNSLKDTLESLSQELALVQAQNKTLQAEVNREKSRCEILQEEMSRTSVHSEPRESSDLELRIKQLEEEQDRLQEQLIETSKSNEELTQNMIDTQSESQKLQQEISSEQAKLLHMSAQKGELEQHLEEIAEEHDALIQEKTQSEEDLVKLENKVQEMVHKFETDSQRQHNNFQTHYGDIPPEFRKMAAELDSIRTLLDAKTGEMEMLQDKLTRQSMETEFLQRRIELLHSENQCNREDIARLTGELAHKITEASSLKGVNQTLSRERVKIQHQRETDEREKALERSHNEKYRKDVSEVIHKLKEEKKFSSRTDKEEVRLTNQRLDLLSSEHEKVLNSLNVEKQATAQLQADVQKYQRECAELKEQLQTITMEFETAKAQLSARDETIDSLKQDKGAFYQEYDSMCRRLAEKDEKIEMLQQKYNKSLDTMKQEFSQQKLNLEQERTSAESDLDKAKEKINFLNEEIKQKDAQLVTFGRALHELEEASKKKHELENQVEMLEFDCSSVKQLLQNHQREIESHQSTIHRMQEIQAKLQVEKTRLTDQLKEEKESSSREIQHLKKTLSDTESHHEGEKAYLKENLSQTQARLKAVETSLASAVEARDKYQMTNRMLEHSLEEKKSKLEEESTCFRVAEKKSETLQSQLNDSRRERFLTEDKLNQCQTNLVKVEKELRAERDRCLELEERIQELEAVSATQQSAVRAKQEQVDVLQSEIGKLRQIIDGQKQQLGGKLKKSAQEFKQQLDLVEMEKEQLLKQNQQLTFDLEKARETIQSKNKEILKIQENILNLEEQIRERSSKLKKMEDNLKVEEEIQSKLASRYQEQEDEVNRMKNFLSKKAEEATDADKSMWQDMSKVIQDMSLKIQQHFEGSKERENQREQDLKLIKKYKKQVRDLEGDLNTERAVHSITKSSLQALEEDCQRLKKQFMASKRRDKSSADKSSKSRMEAINEIIARSQTQAQNMLAAGGYFEETLRSITTPRNANYNYHDGSPDTSIASDFSFNSVSPAVMATYPSQAKSPRK</sequence>
<feature type="region of interest" description="Disordered" evidence="2">
    <location>
        <begin position="886"/>
        <end position="954"/>
    </location>
</feature>
<reference evidence="3" key="1">
    <citation type="journal article" date="2012" name="Nature">
        <title>The oyster genome reveals stress adaptation and complexity of shell formation.</title>
        <authorList>
            <person name="Zhang G."/>
            <person name="Fang X."/>
            <person name="Guo X."/>
            <person name="Li L."/>
            <person name="Luo R."/>
            <person name="Xu F."/>
            <person name="Yang P."/>
            <person name="Zhang L."/>
            <person name="Wang X."/>
            <person name="Qi H."/>
            <person name="Xiong Z."/>
            <person name="Que H."/>
            <person name="Xie Y."/>
            <person name="Holland P.W."/>
            <person name="Paps J."/>
            <person name="Zhu Y."/>
            <person name="Wu F."/>
            <person name="Chen Y."/>
            <person name="Wang J."/>
            <person name="Peng C."/>
            <person name="Meng J."/>
            <person name="Yang L."/>
            <person name="Liu J."/>
            <person name="Wen B."/>
            <person name="Zhang N."/>
            <person name="Huang Z."/>
            <person name="Zhu Q."/>
            <person name="Feng Y."/>
            <person name="Mount A."/>
            <person name="Hedgecock D."/>
            <person name="Xu Z."/>
            <person name="Liu Y."/>
            <person name="Domazet-Loso T."/>
            <person name="Du Y."/>
            <person name="Sun X."/>
            <person name="Zhang S."/>
            <person name="Liu B."/>
            <person name="Cheng P."/>
            <person name="Jiang X."/>
            <person name="Li J."/>
            <person name="Fan D."/>
            <person name="Wang W."/>
            <person name="Fu W."/>
            <person name="Wang T."/>
            <person name="Wang B."/>
            <person name="Zhang J."/>
            <person name="Peng Z."/>
            <person name="Li Y."/>
            <person name="Li N."/>
            <person name="Wang J."/>
            <person name="Chen M."/>
            <person name="He Y."/>
            <person name="Tan F."/>
            <person name="Song X."/>
            <person name="Zheng Q."/>
            <person name="Huang R."/>
            <person name="Yang H."/>
            <person name="Du X."/>
            <person name="Chen L."/>
            <person name="Yang M."/>
            <person name="Gaffney P.M."/>
            <person name="Wang S."/>
            <person name="Luo L."/>
            <person name="She Z."/>
            <person name="Ming Y."/>
            <person name="Huang W."/>
            <person name="Zhang S."/>
            <person name="Huang B."/>
            <person name="Zhang Y."/>
            <person name="Qu T."/>
            <person name="Ni P."/>
            <person name="Miao G."/>
            <person name="Wang J."/>
            <person name="Wang Q."/>
            <person name="Steinberg C.E."/>
            <person name="Wang H."/>
            <person name="Li N."/>
            <person name="Qian L."/>
            <person name="Zhang G."/>
            <person name="Li Y."/>
            <person name="Yang H."/>
            <person name="Liu X."/>
            <person name="Wang J."/>
            <person name="Yin Y."/>
            <person name="Wang J."/>
        </authorList>
    </citation>
    <scope>NUCLEOTIDE SEQUENCE [LARGE SCALE GENOMIC DNA]</scope>
    <source>
        <strain evidence="3">05x7-T-G4-1.051#20</strain>
    </source>
</reference>
<gene>
    <name evidence="3" type="ORF">CGI_10007431</name>
</gene>
<protein>
    <submittedName>
        <fullName evidence="3">Uncharacterized protein</fullName>
    </submittedName>
</protein>
<feature type="compositionally biased region" description="Basic and acidic residues" evidence="2">
    <location>
        <begin position="1493"/>
        <end position="1508"/>
    </location>
</feature>
<feature type="compositionally biased region" description="Basic and acidic residues" evidence="2">
    <location>
        <begin position="1078"/>
        <end position="1088"/>
    </location>
</feature>
<feature type="region of interest" description="Disordered" evidence="2">
    <location>
        <begin position="1397"/>
        <end position="1422"/>
    </location>
</feature>
<dbReference type="PANTHER" id="PTHR23159">
    <property type="entry name" value="CENTROSOMAL PROTEIN 2"/>
    <property type="match status" value="1"/>
</dbReference>
<feature type="coiled-coil region" evidence="1">
    <location>
        <begin position="2015"/>
        <end position="2250"/>
    </location>
</feature>
<feature type="compositionally biased region" description="Low complexity" evidence="2">
    <location>
        <begin position="178"/>
        <end position="195"/>
    </location>
</feature>
<feature type="coiled-coil region" evidence="1">
    <location>
        <begin position="2720"/>
        <end position="2930"/>
    </location>
</feature>
<dbReference type="HOGENOM" id="CLU_225758_0_0_1"/>
<feature type="compositionally biased region" description="Polar residues" evidence="2">
    <location>
        <begin position="159"/>
        <end position="174"/>
    </location>
</feature>
<feature type="region of interest" description="Disordered" evidence="2">
    <location>
        <begin position="3015"/>
        <end position="3034"/>
    </location>
</feature>
<feature type="compositionally biased region" description="Basic and acidic residues" evidence="2">
    <location>
        <begin position="892"/>
        <end position="909"/>
    </location>
</feature>
<feature type="region of interest" description="Disordered" evidence="2">
    <location>
        <begin position="354"/>
        <end position="481"/>
    </location>
</feature>
<organism evidence="3">
    <name type="scientific">Magallana gigas</name>
    <name type="common">Pacific oyster</name>
    <name type="synonym">Crassostrea gigas</name>
    <dbReference type="NCBI Taxonomy" id="29159"/>
    <lineage>
        <taxon>Eukaryota</taxon>
        <taxon>Metazoa</taxon>
        <taxon>Spiralia</taxon>
        <taxon>Lophotrochozoa</taxon>
        <taxon>Mollusca</taxon>
        <taxon>Bivalvia</taxon>
        <taxon>Autobranchia</taxon>
        <taxon>Pteriomorphia</taxon>
        <taxon>Ostreida</taxon>
        <taxon>Ostreoidea</taxon>
        <taxon>Ostreidae</taxon>
        <taxon>Magallana</taxon>
    </lineage>
</organism>
<feature type="region of interest" description="Disordered" evidence="2">
    <location>
        <begin position="799"/>
        <end position="843"/>
    </location>
</feature>
<evidence type="ECO:0000313" key="3">
    <source>
        <dbReference type="EMBL" id="EKC40495.1"/>
    </source>
</evidence>
<dbReference type="EMBL" id="JH815716">
    <property type="protein sequence ID" value="EKC40495.1"/>
    <property type="molecule type" value="Genomic_DNA"/>
</dbReference>
<feature type="coiled-coil region" evidence="1">
    <location>
        <begin position="1876"/>
        <end position="1972"/>
    </location>
</feature>
<evidence type="ECO:0000256" key="2">
    <source>
        <dbReference type="SAM" id="MobiDB-lite"/>
    </source>
</evidence>
<feature type="region of interest" description="Disordered" evidence="2">
    <location>
        <begin position="2633"/>
        <end position="2662"/>
    </location>
</feature>
<feature type="region of interest" description="Disordered" evidence="2">
    <location>
        <begin position="153"/>
        <end position="339"/>
    </location>
</feature>
<feature type="compositionally biased region" description="Basic and acidic residues" evidence="2">
    <location>
        <begin position="197"/>
        <end position="214"/>
    </location>
</feature>
<feature type="compositionally biased region" description="Low complexity" evidence="2">
    <location>
        <begin position="814"/>
        <end position="823"/>
    </location>
</feature>
<feature type="compositionally biased region" description="Basic and acidic residues" evidence="2">
    <location>
        <begin position="400"/>
        <end position="411"/>
    </location>
</feature>
<feature type="compositionally biased region" description="Basic and acidic residues" evidence="2">
    <location>
        <begin position="3024"/>
        <end position="3034"/>
    </location>
</feature>
<feature type="compositionally biased region" description="Polar residues" evidence="2">
    <location>
        <begin position="914"/>
        <end position="928"/>
    </location>
</feature>
<dbReference type="SUPFAM" id="SSF57997">
    <property type="entry name" value="Tropomyosin"/>
    <property type="match status" value="1"/>
</dbReference>
<name>K1RGE5_MAGGI</name>
<dbReference type="Gene3D" id="1.10.287.1490">
    <property type="match status" value="1"/>
</dbReference>
<feature type="compositionally biased region" description="Basic and acidic residues" evidence="2">
    <location>
        <begin position="420"/>
        <end position="450"/>
    </location>
</feature>
<feature type="region of interest" description="Disordered" evidence="2">
    <location>
        <begin position="1078"/>
        <end position="1120"/>
    </location>
</feature>
<accession>K1RGE5</accession>
<proteinExistence type="predicted"/>
<feature type="compositionally biased region" description="Basic and acidic residues" evidence="2">
    <location>
        <begin position="459"/>
        <end position="479"/>
    </location>
</feature>
<feature type="compositionally biased region" description="Polar residues" evidence="2">
    <location>
        <begin position="294"/>
        <end position="308"/>
    </location>
</feature>
<dbReference type="InParanoid" id="K1RGE5"/>
<evidence type="ECO:0000256" key="1">
    <source>
        <dbReference type="SAM" id="Coils"/>
    </source>
</evidence>
<feature type="compositionally biased region" description="Basic and acidic residues" evidence="2">
    <location>
        <begin position="248"/>
        <end position="267"/>
    </location>
</feature>